<name>A0A2H0XCG6_UNCKA</name>
<feature type="region of interest" description="Disordered" evidence="1">
    <location>
        <begin position="104"/>
        <end position="125"/>
    </location>
</feature>
<evidence type="ECO:0000313" key="2">
    <source>
        <dbReference type="EMBL" id="PIS21859.1"/>
    </source>
</evidence>
<reference evidence="3" key="1">
    <citation type="submission" date="2017-09" db="EMBL/GenBank/DDBJ databases">
        <title>Depth-based differentiation of microbial function through sediment-hosted aquifers and enrichment of novel symbionts in the deep terrestrial subsurface.</title>
        <authorList>
            <person name="Probst A.J."/>
            <person name="Ladd B."/>
            <person name="Jarett J.K."/>
            <person name="Geller-Mcgrath D.E."/>
            <person name="Sieber C.M.K."/>
            <person name="Emerson J.B."/>
            <person name="Anantharaman K."/>
            <person name="Thomas B.C."/>
            <person name="Malmstrom R."/>
            <person name="Stieglmeier M."/>
            <person name="Klingl A."/>
            <person name="Woyke T."/>
            <person name="Ryan C.M."/>
            <person name="Banfield J.F."/>
        </authorList>
    </citation>
    <scope>NUCLEOTIDE SEQUENCE [LARGE SCALE GENOMIC DNA]</scope>
</reference>
<feature type="non-terminal residue" evidence="2">
    <location>
        <position position="1"/>
    </location>
</feature>
<comment type="caution">
    <text evidence="2">The sequence shown here is derived from an EMBL/GenBank/DDBJ whole genome shotgun (WGS) entry which is preliminary data.</text>
</comment>
<evidence type="ECO:0000256" key="1">
    <source>
        <dbReference type="SAM" id="MobiDB-lite"/>
    </source>
</evidence>
<accession>A0A2H0XCG6</accession>
<dbReference type="AlphaFoldDB" id="A0A2H0XCG6"/>
<proteinExistence type="predicted"/>
<dbReference type="Proteomes" id="UP000231098">
    <property type="component" value="Unassembled WGS sequence"/>
</dbReference>
<feature type="compositionally biased region" description="Polar residues" evidence="1">
    <location>
        <begin position="115"/>
        <end position="125"/>
    </location>
</feature>
<gene>
    <name evidence="2" type="ORF">COT51_00590</name>
</gene>
<feature type="compositionally biased region" description="Basic and acidic residues" evidence="1">
    <location>
        <begin position="104"/>
        <end position="114"/>
    </location>
</feature>
<sequence>VSTNKDFTGSSWNTLVSTTSSKDVSKDVTIDVSNYLPNLKSGETITIYLELKDQAGNETEASSISDTIVYQPTASSVVANTVTSTISNVANTVKEKVENVFKPKEEEKIEEKSIPDSTQSTNYQLPTTQSPLSFWQRLIKFIKELFRR</sequence>
<organism evidence="2 3">
    <name type="scientific">candidate division WWE3 bacterium CG08_land_8_20_14_0_20_41_15</name>
    <dbReference type="NCBI Taxonomy" id="1975086"/>
    <lineage>
        <taxon>Bacteria</taxon>
        <taxon>Katanobacteria</taxon>
    </lineage>
</organism>
<protein>
    <submittedName>
        <fullName evidence="2">Uncharacterized protein</fullName>
    </submittedName>
</protein>
<dbReference type="EMBL" id="PEYV01000011">
    <property type="protein sequence ID" value="PIS21859.1"/>
    <property type="molecule type" value="Genomic_DNA"/>
</dbReference>
<evidence type="ECO:0000313" key="3">
    <source>
        <dbReference type="Proteomes" id="UP000231098"/>
    </source>
</evidence>